<dbReference type="SUPFAM" id="SSF52172">
    <property type="entry name" value="CheY-like"/>
    <property type="match status" value="1"/>
</dbReference>
<feature type="domain" description="HTH LytTR-type" evidence="4">
    <location>
        <begin position="144"/>
        <end position="235"/>
    </location>
</feature>
<organism evidence="5 6">
    <name type="scientific">Tenacibaculum platacis</name>
    <dbReference type="NCBI Taxonomy" id="3137852"/>
    <lineage>
        <taxon>Bacteria</taxon>
        <taxon>Pseudomonadati</taxon>
        <taxon>Bacteroidota</taxon>
        <taxon>Flavobacteriia</taxon>
        <taxon>Flavobacteriales</taxon>
        <taxon>Flavobacteriaceae</taxon>
        <taxon>Tenacibaculum</taxon>
    </lineage>
</organism>
<dbReference type="InterPro" id="IPR039420">
    <property type="entry name" value="WalR-like"/>
</dbReference>
<reference evidence="5 6" key="1">
    <citation type="submission" date="2024-05" db="EMBL/GenBank/DDBJ databases">
        <authorList>
            <person name="Duchaud E."/>
        </authorList>
    </citation>
    <scope>NUCLEOTIDE SEQUENCE [LARGE SCALE GENOMIC DNA]</scope>
    <source>
        <strain evidence="5">Ena-SAMPLE-TAB-13-05-2024-13:56:06:370-140302</strain>
    </source>
</reference>
<dbReference type="Proteomes" id="UP001497416">
    <property type="component" value="Unassembled WGS sequence"/>
</dbReference>
<keyword evidence="2" id="KW-0597">Phosphoprotein</keyword>
<dbReference type="PANTHER" id="PTHR48111">
    <property type="entry name" value="REGULATOR OF RPOS"/>
    <property type="match status" value="1"/>
</dbReference>
<dbReference type="InterPro" id="IPR007492">
    <property type="entry name" value="LytTR_DNA-bd_dom"/>
</dbReference>
<evidence type="ECO:0000256" key="2">
    <source>
        <dbReference type="PROSITE-ProRule" id="PRU00169"/>
    </source>
</evidence>
<comment type="caution">
    <text evidence="5">The sequence shown here is derived from an EMBL/GenBank/DDBJ whole genome shotgun (WGS) entry which is preliminary data.</text>
</comment>
<keyword evidence="1" id="KW-0238">DNA-binding</keyword>
<accession>A0ABM9P3A8</accession>
<evidence type="ECO:0000259" key="4">
    <source>
        <dbReference type="PROSITE" id="PS50930"/>
    </source>
</evidence>
<evidence type="ECO:0000313" key="5">
    <source>
        <dbReference type="EMBL" id="CAL2089251.1"/>
    </source>
</evidence>
<dbReference type="PANTHER" id="PTHR48111:SF69">
    <property type="entry name" value="RESPONSE REGULATOR RECEIVER"/>
    <property type="match status" value="1"/>
</dbReference>
<dbReference type="PROSITE" id="PS50110">
    <property type="entry name" value="RESPONSE_REGULATORY"/>
    <property type="match status" value="1"/>
</dbReference>
<name>A0ABM9P3A8_9FLAO</name>
<dbReference type="EMBL" id="CAXIXY010000005">
    <property type="protein sequence ID" value="CAL2089251.1"/>
    <property type="molecule type" value="Genomic_DNA"/>
</dbReference>
<dbReference type="Gene3D" id="3.40.50.2300">
    <property type="match status" value="1"/>
</dbReference>
<dbReference type="Pfam" id="PF00072">
    <property type="entry name" value="Response_reg"/>
    <property type="match status" value="1"/>
</dbReference>
<evidence type="ECO:0000256" key="1">
    <source>
        <dbReference type="ARBA" id="ARBA00023125"/>
    </source>
</evidence>
<gene>
    <name evidence="5" type="ORF">T190607A01A_30283</name>
</gene>
<proteinExistence type="predicted"/>
<dbReference type="Pfam" id="PF04397">
    <property type="entry name" value="LytTR"/>
    <property type="match status" value="1"/>
</dbReference>
<dbReference type="InterPro" id="IPR011006">
    <property type="entry name" value="CheY-like_superfamily"/>
</dbReference>
<protein>
    <submittedName>
        <fullName evidence="5">Two-component system, LytTR family, response regulator</fullName>
    </submittedName>
</protein>
<dbReference type="PROSITE" id="PS50930">
    <property type="entry name" value="HTH_LYTTR"/>
    <property type="match status" value="1"/>
</dbReference>
<dbReference type="SMART" id="SM00448">
    <property type="entry name" value="REC"/>
    <property type="match status" value="1"/>
</dbReference>
<dbReference type="InterPro" id="IPR001789">
    <property type="entry name" value="Sig_transdc_resp-reg_receiver"/>
</dbReference>
<evidence type="ECO:0000313" key="6">
    <source>
        <dbReference type="Proteomes" id="UP001497416"/>
    </source>
</evidence>
<dbReference type="Gene3D" id="2.40.50.1020">
    <property type="entry name" value="LytTr DNA-binding domain"/>
    <property type="match status" value="1"/>
</dbReference>
<evidence type="ECO:0000259" key="3">
    <source>
        <dbReference type="PROSITE" id="PS50110"/>
    </source>
</evidence>
<keyword evidence="6" id="KW-1185">Reference proteome</keyword>
<dbReference type="RefSeq" id="WP_348712668.1">
    <property type="nucleotide sequence ID" value="NZ_CAXIXY010000005.1"/>
</dbReference>
<feature type="domain" description="Response regulatory" evidence="3">
    <location>
        <begin position="2"/>
        <end position="117"/>
    </location>
</feature>
<feature type="modified residue" description="4-aspartylphosphate" evidence="2">
    <location>
        <position position="54"/>
    </location>
</feature>
<sequence length="248" mass="28585">MKAVIIDDELKARSVLQTLIKEECPKIKETKEANDLLSGVELIKEFQPEIVFLDIEMPEYSGLEILDFLNEDQINFQIIFTTAYNHYAIEAFKLNAVDYLLKPIDGDELKEAIDKAEKLIGNKDIHKKLNELKISLSESNFKKIGLPNSNGIKFVDFNEIIMLEADGMYTKVSTVSEEVLVSKPLKFFVSTLQKINTFYRPHRSYLVNLKYLREYVKKDGGYIVMENNKSVSISKDKKEEFLTIVQNI</sequence>
<dbReference type="SMART" id="SM00850">
    <property type="entry name" value="LytTR"/>
    <property type="match status" value="1"/>
</dbReference>